<dbReference type="EMBL" id="CP012673">
    <property type="protein sequence ID" value="AUX47523.1"/>
    <property type="molecule type" value="Genomic_DNA"/>
</dbReference>
<sequence length="33" mass="3913">MKLSAEEVHRLDDASAFELGYPYKFIANVQKRW</sequence>
<organism evidence="1 2">
    <name type="scientific">Sorangium cellulosum</name>
    <name type="common">Polyangium cellulosum</name>
    <dbReference type="NCBI Taxonomy" id="56"/>
    <lineage>
        <taxon>Bacteria</taxon>
        <taxon>Pseudomonadati</taxon>
        <taxon>Myxococcota</taxon>
        <taxon>Polyangia</taxon>
        <taxon>Polyangiales</taxon>
        <taxon>Polyangiaceae</taxon>
        <taxon>Sorangium</taxon>
    </lineage>
</organism>
<accession>A0A2L0F7L0</accession>
<dbReference type="Proteomes" id="UP000238348">
    <property type="component" value="Chromosome"/>
</dbReference>
<name>A0A2L0F7L0_SORCE</name>
<evidence type="ECO:0000313" key="2">
    <source>
        <dbReference type="Proteomes" id="UP000238348"/>
    </source>
</evidence>
<protein>
    <submittedName>
        <fullName evidence="1">Uncharacterized protein</fullName>
    </submittedName>
</protein>
<reference evidence="1 2" key="1">
    <citation type="submission" date="2015-09" db="EMBL/GenBank/DDBJ databases">
        <title>Sorangium comparison.</title>
        <authorList>
            <person name="Zaburannyi N."/>
            <person name="Bunk B."/>
            <person name="Overmann J."/>
            <person name="Mueller R."/>
        </authorList>
    </citation>
    <scope>NUCLEOTIDE SEQUENCE [LARGE SCALE GENOMIC DNA]</scope>
    <source>
        <strain evidence="1 2">So ce26</strain>
    </source>
</reference>
<dbReference type="AlphaFoldDB" id="A0A2L0F7L0"/>
<evidence type="ECO:0000313" key="1">
    <source>
        <dbReference type="EMBL" id="AUX47523.1"/>
    </source>
</evidence>
<gene>
    <name evidence="1" type="ORF">SOCE26_090440</name>
</gene>
<proteinExistence type="predicted"/>